<dbReference type="AlphaFoldDB" id="B9M0W8"/>
<dbReference type="GO" id="GO:0000160">
    <property type="term" value="P:phosphorelay signal transduction system"/>
    <property type="evidence" value="ECO:0007669"/>
    <property type="project" value="InterPro"/>
</dbReference>
<dbReference type="CDD" id="cd01949">
    <property type="entry name" value="GGDEF"/>
    <property type="match status" value="1"/>
</dbReference>
<dbReference type="InterPro" id="IPR000160">
    <property type="entry name" value="GGDEF_dom"/>
</dbReference>
<dbReference type="GO" id="GO:0005886">
    <property type="term" value="C:plasma membrane"/>
    <property type="evidence" value="ECO:0007669"/>
    <property type="project" value="TreeGrafter"/>
</dbReference>
<name>B9M0W8_GEODF</name>
<dbReference type="HOGENOM" id="CLU_000445_11_28_7"/>
<dbReference type="PANTHER" id="PTHR45138:SF6">
    <property type="entry name" value="DIGUANYLATE CYCLASE DGCN"/>
    <property type="match status" value="1"/>
</dbReference>
<evidence type="ECO:0000313" key="5">
    <source>
        <dbReference type="EMBL" id="ACM20971.1"/>
    </source>
</evidence>
<protein>
    <recommendedName>
        <fullName evidence="1">diguanylate cyclase</fullName>
        <ecNumber evidence="1">2.7.7.65</ecNumber>
    </recommendedName>
</protein>
<sequence>MERILVVEDDSFFREVFADLLRDDGFAVDVACSGEKALEMLRSSEYALVVTDLVMPDITGLDLLSKVKQFDPSIDVILVTGHANTETAVFALKNGARDYLVKPINSEEFKHAVALCFEQRRLLDENQELKGLLNLFQISQTIANSLDFDRIHTILVDSLAKEFGLSRLTGYFQNDDGTLELKEIKGFDEETASSLGELIFDIFDVREEDNRSFVLLNDLEQRSRFFAEHSVTEAMLFFVRAKTALLGIIIVFNESQSVFPAHLDFKNINFLLDQASLALENASRYNNAKNLLYIDELTGLFNYRYLDVALEREVRRAERYSSNISIIFLDIDLFKRINDQYGHLVGSKALAEVGLLLKKSVRDVDTVIRYGGDEYTIILIETGIDGASVVAERIRSTIEGHVFIQSEGLDIKLTASLGCASYPEDACTKLELLELADQAMYRSKACGKNMVFHISAYKKQ</sequence>
<dbReference type="FunFam" id="3.30.70.270:FF:000001">
    <property type="entry name" value="Diguanylate cyclase domain protein"/>
    <property type="match status" value="1"/>
</dbReference>
<evidence type="ECO:0000313" key="6">
    <source>
        <dbReference type="Proteomes" id="UP000007721"/>
    </source>
</evidence>
<dbReference type="SUPFAM" id="SSF55073">
    <property type="entry name" value="Nucleotide cyclase"/>
    <property type="match status" value="1"/>
</dbReference>
<dbReference type="Gene3D" id="3.30.450.40">
    <property type="match status" value="1"/>
</dbReference>
<proteinExistence type="predicted"/>
<dbReference type="GO" id="GO:1902201">
    <property type="term" value="P:negative regulation of bacterial-type flagellum-dependent cell motility"/>
    <property type="evidence" value="ECO:0007669"/>
    <property type="project" value="TreeGrafter"/>
</dbReference>
<dbReference type="eggNOG" id="COG2204">
    <property type="taxonomic scope" value="Bacteria"/>
</dbReference>
<dbReference type="SUPFAM" id="SSF55781">
    <property type="entry name" value="GAF domain-like"/>
    <property type="match status" value="1"/>
</dbReference>
<dbReference type="Gene3D" id="3.40.50.2300">
    <property type="match status" value="1"/>
</dbReference>
<dbReference type="GO" id="GO:0052621">
    <property type="term" value="F:diguanylate cyclase activity"/>
    <property type="evidence" value="ECO:0007669"/>
    <property type="project" value="UniProtKB-EC"/>
</dbReference>
<organism evidence="5 6">
    <name type="scientific">Geotalea daltonii (strain DSM 22248 / JCM 15807 / FRC-32)</name>
    <name type="common">Geobacter daltonii</name>
    <dbReference type="NCBI Taxonomy" id="316067"/>
    <lineage>
        <taxon>Bacteria</taxon>
        <taxon>Pseudomonadati</taxon>
        <taxon>Thermodesulfobacteriota</taxon>
        <taxon>Desulfuromonadia</taxon>
        <taxon>Geobacterales</taxon>
        <taxon>Geobacteraceae</taxon>
        <taxon>Geotalea</taxon>
    </lineage>
</organism>
<dbReference type="PROSITE" id="PS50887">
    <property type="entry name" value="GGDEF"/>
    <property type="match status" value="1"/>
</dbReference>
<dbReference type="Gene3D" id="3.30.70.270">
    <property type="match status" value="1"/>
</dbReference>
<dbReference type="InterPro" id="IPR050469">
    <property type="entry name" value="Diguanylate_Cyclase"/>
</dbReference>
<reference evidence="5 6" key="1">
    <citation type="submission" date="2009-01" db="EMBL/GenBank/DDBJ databases">
        <title>Complete sequence of Geobacter sp. FRC-32.</title>
        <authorList>
            <consortium name="US DOE Joint Genome Institute"/>
            <person name="Lucas S."/>
            <person name="Copeland A."/>
            <person name="Lapidus A."/>
            <person name="Glavina del Rio T."/>
            <person name="Dalin E."/>
            <person name="Tice H."/>
            <person name="Bruce D."/>
            <person name="Goodwin L."/>
            <person name="Pitluck S."/>
            <person name="Saunders E."/>
            <person name="Brettin T."/>
            <person name="Detter J.C."/>
            <person name="Han C."/>
            <person name="Larimer F."/>
            <person name="Land M."/>
            <person name="Hauser L."/>
            <person name="Kyrpides N."/>
            <person name="Ovchinnikova G."/>
            <person name="Kostka J."/>
            <person name="Richardson P."/>
        </authorList>
    </citation>
    <scope>NUCLEOTIDE SEQUENCE [LARGE SCALE GENOMIC DNA]</scope>
    <source>
        <strain evidence="6">DSM 22248 / JCM 15807 / FRC-32</strain>
    </source>
</reference>
<dbReference type="KEGG" id="geo:Geob_2621"/>
<gene>
    <name evidence="5" type="ordered locus">Geob_2621</name>
</gene>
<dbReference type="SUPFAM" id="SSF52172">
    <property type="entry name" value="CheY-like"/>
    <property type="match status" value="1"/>
</dbReference>
<dbReference type="NCBIfam" id="TIGR00254">
    <property type="entry name" value="GGDEF"/>
    <property type="match status" value="1"/>
</dbReference>
<dbReference type="GO" id="GO:0043709">
    <property type="term" value="P:cell adhesion involved in single-species biofilm formation"/>
    <property type="evidence" value="ECO:0007669"/>
    <property type="project" value="TreeGrafter"/>
</dbReference>
<dbReference type="OrthoDB" id="9812260at2"/>
<evidence type="ECO:0000259" key="3">
    <source>
        <dbReference type="PROSITE" id="PS50110"/>
    </source>
</evidence>
<evidence type="ECO:0000256" key="1">
    <source>
        <dbReference type="ARBA" id="ARBA00012528"/>
    </source>
</evidence>
<dbReference type="SMART" id="SM00267">
    <property type="entry name" value="GGDEF"/>
    <property type="match status" value="1"/>
</dbReference>
<dbReference type="InterPro" id="IPR029787">
    <property type="entry name" value="Nucleotide_cyclase"/>
</dbReference>
<evidence type="ECO:0000259" key="4">
    <source>
        <dbReference type="PROSITE" id="PS50887"/>
    </source>
</evidence>
<dbReference type="Pfam" id="PF00990">
    <property type="entry name" value="GGDEF"/>
    <property type="match status" value="1"/>
</dbReference>
<dbReference type="STRING" id="316067.Geob_2621"/>
<keyword evidence="2" id="KW-0597">Phosphoprotein</keyword>
<dbReference type="SMART" id="SM00448">
    <property type="entry name" value="REC"/>
    <property type="match status" value="1"/>
</dbReference>
<dbReference type="Pfam" id="PF00072">
    <property type="entry name" value="Response_reg"/>
    <property type="match status" value="1"/>
</dbReference>
<dbReference type="eggNOG" id="COG3706">
    <property type="taxonomic scope" value="Bacteria"/>
</dbReference>
<dbReference type="PROSITE" id="PS50110">
    <property type="entry name" value="RESPONSE_REGULATORY"/>
    <property type="match status" value="1"/>
</dbReference>
<keyword evidence="6" id="KW-1185">Reference proteome</keyword>
<dbReference type="InterPro" id="IPR001789">
    <property type="entry name" value="Sig_transdc_resp-reg_receiver"/>
</dbReference>
<dbReference type="InterPro" id="IPR011006">
    <property type="entry name" value="CheY-like_superfamily"/>
</dbReference>
<dbReference type="RefSeq" id="WP_012647700.1">
    <property type="nucleotide sequence ID" value="NC_011979.1"/>
</dbReference>
<feature type="domain" description="GGDEF" evidence="4">
    <location>
        <begin position="322"/>
        <end position="456"/>
    </location>
</feature>
<dbReference type="InterPro" id="IPR029016">
    <property type="entry name" value="GAF-like_dom_sf"/>
</dbReference>
<evidence type="ECO:0000256" key="2">
    <source>
        <dbReference type="PROSITE-ProRule" id="PRU00169"/>
    </source>
</evidence>
<feature type="modified residue" description="4-aspartylphosphate" evidence="2">
    <location>
        <position position="52"/>
    </location>
</feature>
<dbReference type="EMBL" id="CP001390">
    <property type="protein sequence ID" value="ACM20971.1"/>
    <property type="molecule type" value="Genomic_DNA"/>
</dbReference>
<dbReference type="InterPro" id="IPR043128">
    <property type="entry name" value="Rev_trsase/Diguanyl_cyclase"/>
</dbReference>
<accession>B9M0W8</accession>
<dbReference type="Proteomes" id="UP000007721">
    <property type="component" value="Chromosome"/>
</dbReference>
<dbReference type="EC" id="2.7.7.65" evidence="1"/>
<feature type="domain" description="Response regulatory" evidence="3">
    <location>
        <begin position="3"/>
        <end position="117"/>
    </location>
</feature>
<dbReference type="PANTHER" id="PTHR45138">
    <property type="entry name" value="REGULATORY COMPONENTS OF SENSORY TRANSDUCTION SYSTEM"/>
    <property type="match status" value="1"/>
</dbReference>